<evidence type="ECO:0008006" key="4">
    <source>
        <dbReference type="Google" id="ProtNLM"/>
    </source>
</evidence>
<name>A0AA43QVI0_9LECA</name>
<evidence type="ECO:0000313" key="2">
    <source>
        <dbReference type="EMBL" id="MDI1492459.1"/>
    </source>
</evidence>
<proteinExistence type="predicted"/>
<protein>
    <recommendedName>
        <fullName evidence="4">Fungal N-terminal domain-containing protein</fullName>
    </recommendedName>
</protein>
<dbReference type="AlphaFoldDB" id="A0AA43QVI0"/>
<evidence type="ECO:0000313" key="3">
    <source>
        <dbReference type="Proteomes" id="UP001161017"/>
    </source>
</evidence>
<evidence type="ECO:0000256" key="1">
    <source>
        <dbReference type="SAM" id="MobiDB-lite"/>
    </source>
</evidence>
<organism evidence="2 3">
    <name type="scientific">Ramalina farinacea</name>
    <dbReference type="NCBI Taxonomy" id="258253"/>
    <lineage>
        <taxon>Eukaryota</taxon>
        <taxon>Fungi</taxon>
        <taxon>Dikarya</taxon>
        <taxon>Ascomycota</taxon>
        <taxon>Pezizomycotina</taxon>
        <taxon>Lecanoromycetes</taxon>
        <taxon>OSLEUM clade</taxon>
        <taxon>Lecanoromycetidae</taxon>
        <taxon>Lecanorales</taxon>
        <taxon>Lecanorineae</taxon>
        <taxon>Ramalinaceae</taxon>
        <taxon>Ramalina</taxon>
    </lineage>
</organism>
<sequence>MADPFSIIAVTETGLRVAKTLTTLIQNLRNAPSELLALSNEIWNLRLVLEDVSDLPKDCFASDSGKMATLDALIYQSRIKLDELSALINQWGRLSQFGDSFNMGRRDRFLWLKEKGRVVKLQKEVKELRYDISMAIGTKISKARIRGVDVDAKNDEGKTAAEVAAVTHGLDEVLRARFEALMKSITTTADMVEEVEELVSETSGGESWKSFEEGVWDEAEHAAK</sequence>
<dbReference type="EMBL" id="JAPUFD010000019">
    <property type="protein sequence ID" value="MDI1492459.1"/>
    <property type="molecule type" value="Genomic_DNA"/>
</dbReference>
<comment type="caution">
    <text evidence="2">The sequence shown here is derived from an EMBL/GenBank/DDBJ whole genome shotgun (WGS) entry which is preliminary data.</text>
</comment>
<accession>A0AA43QVI0</accession>
<dbReference type="Proteomes" id="UP001161017">
    <property type="component" value="Unassembled WGS sequence"/>
</dbReference>
<keyword evidence="3" id="KW-1185">Reference proteome</keyword>
<reference evidence="2" key="1">
    <citation type="journal article" date="2023" name="Genome Biol. Evol.">
        <title>First Whole Genome Sequence and Flow Cytometry Genome Size Data for the Lichen-Forming Fungus Ramalina farinacea (Ascomycota).</title>
        <authorList>
            <person name="Llewellyn T."/>
            <person name="Mian S."/>
            <person name="Hill R."/>
            <person name="Leitch I.J."/>
            <person name="Gaya E."/>
        </authorList>
    </citation>
    <scope>NUCLEOTIDE SEQUENCE</scope>
    <source>
        <strain evidence="2">LIQ254RAFAR</strain>
    </source>
</reference>
<feature type="region of interest" description="Disordered" evidence="1">
    <location>
        <begin position="203"/>
        <end position="224"/>
    </location>
</feature>
<gene>
    <name evidence="2" type="ORF">OHK93_003673</name>
</gene>